<dbReference type="GO" id="GO:0042127">
    <property type="term" value="P:regulation of cell population proliferation"/>
    <property type="evidence" value="ECO:0007669"/>
    <property type="project" value="TreeGrafter"/>
</dbReference>
<keyword evidence="1" id="KW-1015">Disulfide bond</keyword>
<dbReference type="GeneID" id="108433794"/>
<dbReference type="SMART" id="SM00208">
    <property type="entry name" value="TNFR"/>
    <property type="match status" value="3"/>
</dbReference>
<keyword evidence="3" id="KW-1133">Transmembrane helix</keyword>
<protein>
    <recommendedName>
        <fullName evidence="5">TNFR-Cys domain-containing protein</fullName>
    </recommendedName>
</protein>
<dbReference type="PROSITE" id="PS00652">
    <property type="entry name" value="TNFR_NGFR_1"/>
    <property type="match status" value="1"/>
</dbReference>
<feature type="compositionally biased region" description="Low complexity" evidence="2">
    <location>
        <begin position="276"/>
        <end position="289"/>
    </location>
</feature>
<feature type="signal peptide" evidence="4">
    <location>
        <begin position="1"/>
        <end position="24"/>
    </location>
</feature>
<keyword evidence="4" id="KW-0732">Signal</keyword>
<feature type="chain" id="PRO_5017480316" description="TNFR-Cys domain-containing protein" evidence="4">
    <location>
        <begin position="25"/>
        <end position="296"/>
    </location>
</feature>
<dbReference type="STRING" id="42514.ENSPNAP00000033222"/>
<dbReference type="CTD" id="678622"/>
<dbReference type="GeneTree" id="ENSGT00940000166327"/>
<keyword evidence="3" id="KW-0472">Membrane</keyword>
<dbReference type="Gene3D" id="2.10.50.10">
    <property type="entry name" value="Tumor Necrosis Factor Receptor, subunit A, domain 2"/>
    <property type="match status" value="2"/>
</dbReference>
<dbReference type="AlphaFoldDB" id="A0A3B4E9I0"/>
<dbReference type="PANTHER" id="PTHR47139:SF4">
    <property type="entry name" value="TUMOR NECROSIS FACTOR RECEPTOR SUPERFAMILY MEMBER 9 ISOFORM X1-RELATED"/>
    <property type="match status" value="1"/>
</dbReference>
<dbReference type="PROSITE" id="PS50050">
    <property type="entry name" value="TNFR_NGFR_2"/>
    <property type="match status" value="1"/>
</dbReference>
<dbReference type="PANTHER" id="PTHR47139">
    <property type="entry name" value="TUMOR NECROSIS FACTOR RECEPTOR SUPERFAMILY MEMBER 9"/>
    <property type="match status" value="1"/>
</dbReference>
<proteinExistence type="predicted"/>
<evidence type="ECO:0000256" key="2">
    <source>
        <dbReference type="SAM" id="MobiDB-lite"/>
    </source>
</evidence>
<evidence type="ECO:0000256" key="3">
    <source>
        <dbReference type="SAM" id="Phobius"/>
    </source>
</evidence>
<dbReference type="OrthoDB" id="9423210at2759"/>
<feature type="disulfide bond" evidence="1">
    <location>
        <begin position="81"/>
        <end position="94"/>
    </location>
</feature>
<dbReference type="SUPFAM" id="SSF57586">
    <property type="entry name" value="TNF receptor-like"/>
    <property type="match status" value="2"/>
</dbReference>
<comment type="caution">
    <text evidence="1">Lacks conserved residue(s) required for the propagation of feature annotation.</text>
</comment>
<name>A0A3B4E9I0_PYGNA</name>
<evidence type="ECO:0000259" key="5">
    <source>
        <dbReference type="PROSITE" id="PS50050"/>
    </source>
</evidence>
<feature type="domain" description="TNFR-Cys" evidence="5">
    <location>
        <begin position="63"/>
        <end position="102"/>
    </location>
</feature>
<dbReference type="RefSeq" id="XP_017564082.1">
    <property type="nucleotide sequence ID" value="XM_017708593.1"/>
</dbReference>
<reference evidence="6" key="3">
    <citation type="submission" date="2025-09" db="UniProtKB">
        <authorList>
            <consortium name="Ensembl"/>
        </authorList>
    </citation>
    <scope>IDENTIFICATION</scope>
</reference>
<evidence type="ECO:0000256" key="4">
    <source>
        <dbReference type="SAM" id="SignalP"/>
    </source>
</evidence>
<sequence length="296" mass="33059">MHLKLWNLSLVLLIASMFHTSVRTENGCADWLSSEVGICCQACHPGNRLVEKCGPDRFQLCKPCDPGTFTTSPLKKFCNRCTQCIGPRVVVKNCTPSSDTVCDCKPGFRCGNSQCSYCVDECKKGEEPTTERTCRKCPQGTFNDQIHSKCTPRRTRCPDEQELVSISDPSLNNECKTKASTLATARTTPLEYNTVEPLQTTKKKKDDTFWPVVGVTGSIFLLTCAFILALWFAYQRAKNTTNTETKDLQPETLPPEELRVMIMEHDDACSFRQPEQEQGGSSESLSTQDSESKLIL</sequence>
<feature type="repeat" description="TNFR-Cys" evidence="1">
    <location>
        <begin position="63"/>
        <end position="102"/>
    </location>
</feature>
<evidence type="ECO:0000256" key="1">
    <source>
        <dbReference type="PROSITE-ProRule" id="PRU00206"/>
    </source>
</evidence>
<evidence type="ECO:0000313" key="6">
    <source>
        <dbReference type="Ensembl" id="ENSPNAP00000033222.1"/>
    </source>
</evidence>
<organism evidence="6 7">
    <name type="scientific">Pygocentrus nattereri</name>
    <name type="common">Red-bellied piranha</name>
    <dbReference type="NCBI Taxonomy" id="42514"/>
    <lineage>
        <taxon>Eukaryota</taxon>
        <taxon>Metazoa</taxon>
        <taxon>Chordata</taxon>
        <taxon>Craniata</taxon>
        <taxon>Vertebrata</taxon>
        <taxon>Euteleostomi</taxon>
        <taxon>Actinopterygii</taxon>
        <taxon>Neopterygii</taxon>
        <taxon>Teleostei</taxon>
        <taxon>Ostariophysi</taxon>
        <taxon>Characiformes</taxon>
        <taxon>Characoidei</taxon>
        <taxon>Pygocentrus</taxon>
    </lineage>
</organism>
<dbReference type="OMA" id="VCCDECH"/>
<keyword evidence="3" id="KW-0812">Transmembrane</keyword>
<reference evidence="6" key="2">
    <citation type="submission" date="2025-08" db="UniProtKB">
        <authorList>
            <consortium name="Ensembl"/>
        </authorList>
    </citation>
    <scope>IDENTIFICATION</scope>
</reference>
<dbReference type="Proteomes" id="UP001501920">
    <property type="component" value="Chromosome 9"/>
</dbReference>
<feature type="transmembrane region" description="Helical" evidence="3">
    <location>
        <begin position="209"/>
        <end position="234"/>
    </location>
</feature>
<keyword evidence="7" id="KW-1185">Reference proteome</keyword>
<accession>A0A3B4E9I0</accession>
<dbReference type="Ensembl" id="ENSPNAT00000023944.2">
    <property type="protein sequence ID" value="ENSPNAP00000033222.1"/>
    <property type="gene ID" value="ENSPNAG00000021704.2"/>
</dbReference>
<feature type="disulfide bond" evidence="1">
    <location>
        <begin position="84"/>
        <end position="102"/>
    </location>
</feature>
<evidence type="ECO:0000313" key="7">
    <source>
        <dbReference type="Proteomes" id="UP001501920"/>
    </source>
</evidence>
<feature type="region of interest" description="Disordered" evidence="2">
    <location>
        <begin position="265"/>
        <end position="296"/>
    </location>
</feature>
<dbReference type="GO" id="GO:0038023">
    <property type="term" value="F:signaling receptor activity"/>
    <property type="evidence" value="ECO:0007669"/>
    <property type="project" value="TreeGrafter"/>
</dbReference>
<dbReference type="InterPro" id="IPR001368">
    <property type="entry name" value="TNFR/NGFR_Cys_rich_reg"/>
</dbReference>
<dbReference type="Pfam" id="PF00020">
    <property type="entry name" value="TNFR_c6"/>
    <property type="match status" value="1"/>
</dbReference>
<reference evidence="6 7" key="1">
    <citation type="submission" date="2020-10" db="EMBL/GenBank/DDBJ databases">
        <title>Pygocentrus nattereri (red-bellied piranha) genome, fPygNat1, primary haplotype.</title>
        <authorList>
            <person name="Myers G."/>
            <person name="Meyer A."/>
            <person name="Karagic N."/>
            <person name="Pippel M."/>
            <person name="Winkler S."/>
            <person name="Tracey A."/>
            <person name="Wood J."/>
            <person name="Formenti G."/>
            <person name="Howe K."/>
            <person name="Fedrigo O."/>
            <person name="Jarvis E.D."/>
        </authorList>
    </citation>
    <scope>NUCLEOTIDE SEQUENCE [LARGE SCALE GENOMIC DNA]</scope>
</reference>